<name>A0A0K1Q1Y0_9BACT</name>
<keyword evidence="1" id="KW-1133">Transmembrane helix</keyword>
<accession>A0A0K1Q1Y0</accession>
<feature type="transmembrane region" description="Helical" evidence="1">
    <location>
        <begin position="41"/>
        <end position="58"/>
    </location>
</feature>
<dbReference type="AlphaFoldDB" id="A0A0K1Q1Y0"/>
<dbReference type="OrthoDB" id="5511578at2"/>
<feature type="transmembrane region" description="Helical" evidence="1">
    <location>
        <begin position="93"/>
        <end position="110"/>
    </location>
</feature>
<dbReference type="STRING" id="1391654.AKJ09_06452"/>
<dbReference type="KEGG" id="llu:AKJ09_06452"/>
<evidence type="ECO:0000313" key="3">
    <source>
        <dbReference type="Proteomes" id="UP000064967"/>
    </source>
</evidence>
<protein>
    <recommendedName>
        <fullName evidence="4">Rod shape-determining protein MreD</fullName>
    </recommendedName>
</protein>
<dbReference type="EMBL" id="CP012333">
    <property type="protein sequence ID" value="AKU99788.1"/>
    <property type="molecule type" value="Genomic_DNA"/>
</dbReference>
<evidence type="ECO:0008006" key="4">
    <source>
        <dbReference type="Google" id="ProtNLM"/>
    </source>
</evidence>
<evidence type="ECO:0000313" key="2">
    <source>
        <dbReference type="EMBL" id="AKU99788.1"/>
    </source>
</evidence>
<keyword evidence="3" id="KW-1185">Reference proteome</keyword>
<proteinExistence type="predicted"/>
<organism evidence="2 3">
    <name type="scientific">Labilithrix luteola</name>
    <dbReference type="NCBI Taxonomy" id="1391654"/>
    <lineage>
        <taxon>Bacteria</taxon>
        <taxon>Pseudomonadati</taxon>
        <taxon>Myxococcota</taxon>
        <taxon>Polyangia</taxon>
        <taxon>Polyangiales</taxon>
        <taxon>Labilitrichaceae</taxon>
        <taxon>Labilithrix</taxon>
    </lineage>
</organism>
<sequence>MRNTAFFLAGVVLLLVQSNLFRVIGLVLRIVGWMVRADHDLVAPGLVPSLLLPLILFMGVHEYSLVRGAGVAFALGYLTDLVGVAPIGLYTSTYVAIFVLSRAAGVRLAAQTMLMQVGLAVAFTLVHSVMLLVLLAIFGRDAWVPRALYPMAIPHVLTTGATAPLIFRLAARIHAATMTGSAKEAGGGVRA</sequence>
<keyword evidence="1" id="KW-0472">Membrane</keyword>
<gene>
    <name evidence="2" type="ORF">AKJ09_06452</name>
</gene>
<feature type="transmembrane region" description="Helical" evidence="1">
    <location>
        <begin position="151"/>
        <end position="171"/>
    </location>
</feature>
<keyword evidence="1" id="KW-0812">Transmembrane</keyword>
<evidence type="ECO:0000256" key="1">
    <source>
        <dbReference type="SAM" id="Phobius"/>
    </source>
</evidence>
<dbReference type="RefSeq" id="WP_146651184.1">
    <property type="nucleotide sequence ID" value="NZ_CP012333.1"/>
</dbReference>
<reference evidence="2 3" key="1">
    <citation type="submission" date="2015-08" db="EMBL/GenBank/DDBJ databases">
        <authorList>
            <person name="Babu N.S."/>
            <person name="Beckwith C.J."/>
            <person name="Beseler K.G."/>
            <person name="Brison A."/>
            <person name="Carone J.V."/>
            <person name="Caskin T.P."/>
            <person name="Diamond M."/>
            <person name="Durham M.E."/>
            <person name="Foxe J.M."/>
            <person name="Go M."/>
            <person name="Henderson B.A."/>
            <person name="Jones I.B."/>
            <person name="McGettigan J.A."/>
            <person name="Micheletti S.J."/>
            <person name="Nasrallah M.E."/>
            <person name="Ortiz D."/>
            <person name="Piller C.R."/>
            <person name="Privatt S.R."/>
            <person name="Schneider S.L."/>
            <person name="Sharp S."/>
            <person name="Smith T.C."/>
            <person name="Stanton J.D."/>
            <person name="Ullery H.E."/>
            <person name="Wilson R.J."/>
            <person name="Serrano M.G."/>
            <person name="Buck G."/>
            <person name="Lee V."/>
            <person name="Wang Y."/>
            <person name="Carvalho R."/>
            <person name="Voegtly L."/>
            <person name="Shi R."/>
            <person name="Duckworth R."/>
            <person name="Johnson A."/>
            <person name="Loviza R."/>
            <person name="Walstead R."/>
            <person name="Shah Z."/>
            <person name="Kiflezghi M."/>
            <person name="Wade K."/>
            <person name="Ball S.L."/>
            <person name="Bradley K.W."/>
            <person name="Asai D.J."/>
            <person name="Bowman C.A."/>
            <person name="Russell D.A."/>
            <person name="Pope W.H."/>
            <person name="Jacobs-Sera D."/>
            <person name="Hendrix R.W."/>
            <person name="Hatfull G.F."/>
        </authorList>
    </citation>
    <scope>NUCLEOTIDE SEQUENCE [LARGE SCALE GENOMIC DNA]</scope>
    <source>
        <strain evidence="2 3">DSM 27648</strain>
    </source>
</reference>
<feature type="transmembrane region" description="Helical" evidence="1">
    <location>
        <begin position="117"/>
        <end position="139"/>
    </location>
</feature>
<dbReference type="Proteomes" id="UP000064967">
    <property type="component" value="Chromosome"/>
</dbReference>